<evidence type="ECO:0000313" key="17">
    <source>
        <dbReference type="Proteomes" id="UP001530293"/>
    </source>
</evidence>
<name>A0ABD3N6W9_9STRA</name>
<gene>
    <name evidence="16" type="ORF">ACHAWU_002666</name>
</gene>
<feature type="region of interest" description="Disordered" evidence="13">
    <location>
        <begin position="331"/>
        <end position="365"/>
    </location>
</feature>
<evidence type="ECO:0000256" key="3">
    <source>
        <dbReference type="ARBA" id="ARBA00012483"/>
    </source>
</evidence>
<feature type="compositionally biased region" description="Low complexity" evidence="13">
    <location>
        <begin position="11"/>
        <end position="22"/>
    </location>
</feature>
<dbReference type="InterPro" id="IPR013083">
    <property type="entry name" value="Znf_RING/FYVE/PHD"/>
</dbReference>
<reference evidence="16 17" key="1">
    <citation type="submission" date="2024-10" db="EMBL/GenBank/DDBJ databases">
        <title>Updated reference genomes for cyclostephanoid diatoms.</title>
        <authorList>
            <person name="Roberts W.R."/>
            <person name="Alverson A.J."/>
        </authorList>
    </citation>
    <scope>NUCLEOTIDE SEQUENCE [LARGE SCALE GENOMIC DNA]</scope>
    <source>
        <strain evidence="16 17">AJA232-27</strain>
    </source>
</reference>
<dbReference type="EMBL" id="JALLBG020000064">
    <property type="protein sequence ID" value="KAL3768450.1"/>
    <property type="molecule type" value="Genomic_DNA"/>
</dbReference>
<accession>A0ABD3N6W9</accession>
<dbReference type="PANTHER" id="PTHR45977:SF4">
    <property type="entry name" value="RING-TYPE DOMAIN-CONTAINING PROTEIN"/>
    <property type="match status" value="1"/>
</dbReference>
<evidence type="ECO:0000313" key="16">
    <source>
        <dbReference type="EMBL" id="KAL3768450.1"/>
    </source>
</evidence>
<keyword evidence="8" id="KW-0833">Ubl conjugation pathway</keyword>
<feature type="compositionally biased region" description="Low complexity" evidence="13">
    <location>
        <begin position="208"/>
        <end position="223"/>
    </location>
</feature>
<evidence type="ECO:0000256" key="9">
    <source>
        <dbReference type="ARBA" id="ARBA00022833"/>
    </source>
</evidence>
<dbReference type="Proteomes" id="UP001530293">
    <property type="component" value="Unassembled WGS sequence"/>
</dbReference>
<dbReference type="PROSITE" id="PS50089">
    <property type="entry name" value="ZF_RING_2"/>
    <property type="match status" value="1"/>
</dbReference>
<dbReference type="Pfam" id="PF13639">
    <property type="entry name" value="zf-RING_2"/>
    <property type="match status" value="1"/>
</dbReference>
<keyword evidence="4" id="KW-0808">Transferase</keyword>
<organism evidence="16 17">
    <name type="scientific">Discostella pseudostelligera</name>
    <dbReference type="NCBI Taxonomy" id="259834"/>
    <lineage>
        <taxon>Eukaryota</taxon>
        <taxon>Sar</taxon>
        <taxon>Stramenopiles</taxon>
        <taxon>Ochrophyta</taxon>
        <taxon>Bacillariophyta</taxon>
        <taxon>Coscinodiscophyceae</taxon>
        <taxon>Thalassiosirophycidae</taxon>
        <taxon>Stephanodiscales</taxon>
        <taxon>Stephanodiscaceae</taxon>
        <taxon>Discostella</taxon>
    </lineage>
</organism>
<keyword evidence="6" id="KW-0479">Metal-binding</keyword>
<comment type="subcellular location">
    <subcellularLocation>
        <location evidence="2">Membrane</location>
        <topology evidence="2">Multi-pass membrane protein</topology>
    </subcellularLocation>
</comment>
<evidence type="ECO:0000256" key="11">
    <source>
        <dbReference type="ARBA" id="ARBA00023136"/>
    </source>
</evidence>
<evidence type="ECO:0000256" key="7">
    <source>
        <dbReference type="ARBA" id="ARBA00022771"/>
    </source>
</evidence>
<dbReference type="GO" id="GO:0061630">
    <property type="term" value="F:ubiquitin protein ligase activity"/>
    <property type="evidence" value="ECO:0007669"/>
    <property type="project" value="UniProtKB-EC"/>
</dbReference>
<evidence type="ECO:0000256" key="4">
    <source>
        <dbReference type="ARBA" id="ARBA00022679"/>
    </source>
</evidence>
<feature type="region of interest" description="Disordered" evidence="13">
    <location>
        <begin position="1"/>
        <end position="24"/>
    </location>
</feature>
<keyword evidence="5 14" id="KW-0812">Transmembrane</keyword>
<dbReference type="SMART" id="SM00184">
    <property type="entry name" value="RING"/>
    <property type="match status" value="1"/>
</dbReference>
<dbReference type="EC" id="2.3.2.27" evidence="3"/>
<feature type="region of interest" description="Disordered" evidence="13">
    <location>
        <begin position="474"/>
        <end position="503"/>
    </location>
</feature>
<evidence type="ECO:0000256" key="14">
    <source>
        <dbReference type="SAM" id="Phobius"/>
    </source>
</evidence>
<keyword evidence="7 12" id="KW-0863">Zinc-finger</keyword>
<dbReference type="Gene3D" id="3.30.40.10">
    <property type="entry name" value="Zinc/RING finger domain, C3HC4 (zinc finger)"/>
    <property type="match status" value="1"/>
</dbReference>
<evidence type="ECO:0000256" key="8">
    <source>
        <dbReference type="ARBA" id="ARBA00022786"/>
    </source>
</evidence>
<evidence type="ECO:0000256" key="10">
    <source>
        <dbReference type="ARBA" id="ARBA00022989"/>
    </source>
</evidence>
<feature type="region of interest" description="Disordered" evidence="13">
    <location>
        <begin position="173"/>
        <end position="230"/>
    </location>
</feature>
<feature type="compositionally biased region" description="Acidic residues" evidence="13">
    <location>
        <begin position="336"/>
        <end position="345"/>
    </location>
</feature>
<evidence type="ECO:0000256" key="1">
    <source>
        <dbReference type="ARBA" id="ARBA00000900"/>
    </source>
</evidence>
<feature type="region of interest" description="Disordered" evidence="13">
    <location>
        <begin position="257"/>
        <end position="276"/>
    </location>
</feature>
<evidence type="ECO:0000256" key="13">
    <source>
        <dbReference type="SAM" id="MobiDB-lite"/>
    </source>
</evidence>
<dbReference type="GO" id="GO:0016020">
    <property type="term" value="C:membrane"/>
    <property type="evidence" value="ECO:0007669"/>
    <property type="project" value="UniProtKB-SubCell"/>
</dbReference>
<feature type="compositionally biased region" description="Low complexity" evidence="13">
    <location>
        <begin position="475"/>
        <end position="490"/>
    </location>
</feature>
<evidence type="ECO:0000256" key="6">
    <source>
        <dbReference type="ARBA" id="ARBA00022723"/>
    </source>
</evidence>
<proteinExistence type="predicted"/>
<dbReference type="AlphaFoldDB" id="A0ABD3N6W9"/>
<feature type="compositionally biased region" description="Basic and acidic residues" evidence="13">
    <location>
        <begin position="173"/>
        <end position="199"/>
    </location>
</feature>
<keyword evidence="17" id="KW-1185">Reference proteome</keyword>
<dbReference type="PANTHER" id="PTHR45977">
    <property type="entry name" value="TARGET OF ERK KINASE MPK-1"/>
    <property type="match status" value="1"/>
</dbReference>
<protein>
    <recommendedName>
        <fullName evidence="3">RING-type E3 ubiquitin transferase</fullName>
        <ecNumber evidence="3">2.3.2.27</ecNumber>
    </recommendedName>
</protein>
<dbReference type="GO" id="GO:0008270">
    <property type="term" value="F:zinc ion binding"/>
    <property type="evidence" value="ECO:0007669"/>
    <property type="project" value="UniProtKB-KW"/>
</dbReference>
<evidence type="ECO:0000256" key="2">
    <source>
        <dbReference type="ARBA" id="ARBA00004141"/>
    </source>
</evidence>
<feature type="transmembrane region" description="Helical" evidence="14">
    <location>
        <begin position="66"/>
        <end position="85"/>
    </location>
</feature>
<dbReference type="SUPFAM" id="SSF57850">
    <property type="entry name" value="RING/U-box"/>
    <property type="match status" value="1"/>
</dbReference>
<dbReference type="CDD" id="cd16454">
    <property type="entry name" value="RING-H2_PA-TM-RING"/>
    <property type="match status" value="1"/>
</dbReference>
<sequence>MMMAATDDTDFFPNNNSNNSDDANSHRIQQLLHHPPQQQQQQPPLQPPTRIKSFLRQNQYNTGTKIFLPLFYLAVTMIYFHSLLFHNVESSSSLSSSSGSGGGGSWQQPRAQLYHGKDETANTNDPNINLAQKEDTVMLLEPRSLAHVAITNAEIAWRRHVDRENYMRRQAERREERAKEWLRKKAQQEKEDEEKERVLLRGGGSLDTTLTKNNQSSNNSTTDTDTEEELEAASEHLKNIVSGNKGSLMSALAGVAGPGASKRKLPISSTGVGERSSINGQIVNSSNHQRTSSSTTPGFLPLLLIMFTCSMLRVCVQVLVRQEQSVGIGLDSLANDSDDDNDDDNNNNATTRRRRRTRRIRDEEGSGGVLSVATRLRRRAQISHAQRQFQNFANRLNAERAANGERHISVDVLRHLVHARDFNGNDYDRLSNFVEENGPAMGSFFSAIGATDAEINRCPSRVLEANDELLRWRMSSSSRRSSGSSGGSSRNGMGDPSLQQQEQQTMPPSSCAVCLEQYQFGETVRTIPCFHTFHATCIDPWLAQRAECPVCKHSAIG</sequence>
<dbReference type="InterPro" id="IPR001841">
    <property type="entry name" value="Znf_RING"/>
</dbReference>
<keyword evidence="11 14" id="KW-0472">Membrane</keyword>
<evidence type="ECO:0000259" key="15">
    <source>
        <dbReference type="PROSITE" id="PS50089"/>
    </source>
</evidence>
<evidence type="ECO:0000256" key="12">
    <source>
        <dbReference type="PROSITE-ProRule" id="PRU00175"/>
    </source>
</evidence>
<evidence type="ECO:0000256" key="5">
    <source>
        <dbReference type="ARBA" id="ARBA00022692"/>
    </source>
</evidence>
<comment type="catalytic activity">
    <reaction evidence="1">
        <text>S-ubiquitinyl-[E2 ubiquitin-conjugating enzyme]-L-cysteine + [acceptor protein]-L-lysine = [E2 ubiquitin-conjugating enzyme]-L-cysteine + N(6)-ubiquitinyl-[acceptor protein]-L-lysine.</text>
        <dbReference type="EC" id="2.3.2.27"/>
    </reaction>
</comment>
<keyword evidence="9" id="KW-0862">Zinc</keyword>
<feature type="compositionally biased region" description="Polar residues" evidence="13">
    <location>
        <begin position="267"/>
        <end position="276"/>
    </location>
</feature>
<comment type="caution">
    <text evidence="16">The sequence shown here is derived from an EMBL/GenBank/DDBJ whole genome shotgun (WGS) entry which is preliminary data.</text>
</comment>
<keyword evidence="10 14" id="KW-1133">Transmembrane helix</keyword>
<feature type="domain" description="RING-type" evidence="15">
    <location>
        <begin position="511"/>
        <end position="552"/>
    </location>
</feature>